<gene>
    <name evidence="1" type="ORF">KR093_009254</name>
</gene>
<organism evidence="1 2">
    <name type="scientific">Drosophila rubida</name>
    <dbReference type="NCBI Taxonomy" id="30044"/>
    <lineage>
        <taxon>Eukaryota</taxon>
        <taxon>Metazoa</taxon>
        <taxon>Ecdysozoa</taxon>
        <taxon>Arthropoda</taxon>
        <taxon>Hexapoda</taxon>
        <taxon>Insecta</taxon>
        <taxon>Pterygota</taxon>
        <taxon>Neoptera</taxon>
        <taxon>Endopterygota</taxon>
        <taxon>Diptera</taxon>
        <taxon>Brachycera</taxon>
        <taxon>Muscomorpha</taxon>
        <taxon>Ephydroidea</taxon>
        <taxon>Drosophilidae</taxon>
        <taxon>Drosophila</taxon>
    </lineage>
</organism>
<protein>
    <submittedName>
        <fullName evidence="1">Uncharacterized protein</fullName>
    </submittedName>
</protein>
<comment type="caution">
    <text evidence="1">The sequence shown here is derived from an EMBL/GenBank/DDBJ whole genome shotgun (WGS) entry which is preliminary data.</text>
</comment>
<name>A0AAD4PM51_9MUSC</name>
<proteinExistence type="predicted"/>
<dbReference type="Proteomes" id="UP001200034">
    <property type="component" value="Unassembled WGS sequence"/>
</dbReference>
<accession>A0AAD4PM51</accession>
<sequence>MMMEECEGALNNFDSTRLKLQQILRRHEKIDAILQDVQQRMVPIHFLLSITDEQNMLNISEREKADKLAALDCPEEGLDVMAMGNLNSPYAELKTLRYNMNELNEGEDAVENVPSGDWKKMLKDLDDWYIRMDPTESVESITSGNVEMDRDAHVFDT</sequence>
<reference evidence="1" key="1">
    <citation type="journal article" date="2021" name="Mol. Ecol. Resour.">
        <title>Phylogenomic analyses of the genus Drosophila reveals genomic signals of climate adaptation.</title>
        <authorList>
            <person name="Li F."/>
            <person name="Rane R.V."/>
            <person name="Luria V."/>
            <person name="Xiong Z."/>
            <person name="Chen J."/>
            <person name="Li Z."/>
            <person name="Catullo R.A."/>
            <person name="Griffin P.C."/>
            <person name="Schiffer M."/>
            <person name="Pearce S."/>
            <person name="Lee S.F."/>
            <person name="McElroy K."/>
            <person name="Stocker A."/>
            <person name="Shirriffs J."/>
            <person name="Cockerell F."/>
            <person name="Coppin C."/>
            <person name="Sgro C.M."/>
            <person name="Karger A."/>
            <person name="Cain J.W."/>
            <person name="Weber J.A."/>
            <person name="Santpere G."/>
            <person name="Kirschner M.W."/>
            <person name="Hoffmann A.A."/>
            <person name="Oakeshott J.G."/>
            <person name="Zhang G."/>
        </authorList>
    </citation>
    <scope>NUCLEOTIDE SEQUENCE</scope>
    <source>
        <strain evidence="1">BGI-SZ-2011g</strain>
    </source>
</reference>
<keyword evidence="2" id="KW-1185">Reference proteome</keyword>
<evidence type="ECO:0000313" key="2">
    <source>
        <dbReference type="Proteomes" id="UP001200034"/>
    </source>
</evidence>
<evidence type="ECO:0000313" key="1">
    <source>
        <dbReference type="EMBL" id="KAH8371903.1"/>
    </source>
</evidence>
<dbReference type="EMBL" id="JAJJHW010002585">
    <property type="protein sequence ID" value="KAH8371903.1"/>
    <property type="molecule type" value="Genomic_DNA"/>
</dbReference>
<dbReference type="AlphaFoldDB" id="A0AAD4PM51"/>